<dbReference type="InParanoid" id="E9I3Z8"/>
<keyword evidence="5" id="KW-1185">Reference proteome</keyword>
<dbReference type="GO" id="GO:0005737">
    <property type="term" value="C:cytoplasm"/>
    <property type="evidence" value="ECO:0007669"/>
    <property type="project" value="UniProtKB-ARBA"/>
</dbReference>
<dbReference type="GO" id="GO:0007169">
    <property type="term" value="P:cell surface receptor protein tyrosine kinase signaling pathway"/>
    <property type="evidence" value="ECO:0000318"/>
    <property type="project" value="GO_Central"/>
</dbReference>
<evidence type="ECO:0000256" key="2">
    <source>
        <dbReference type="PROSITE-ProRule" id="PRU00191"/>
    </source>
</evidence>
<name>E9I3Z8_DAPPU</name>
<dbReference type="STRING" id="6669.E9I3Z8"/>
<dbReference type="InterPro" id="IPR051751">
    <property type="entry name" value="Immunoreceptor_sig_adapters"/>
</dbReference>
<organism evidence="4 5">
    <name type="scientific">Daphnia pulex</name>
    <name type="common">Water flea</name>
    <dbReference type="NCBI Taxonomy" id="6669"/>
    <lineage>
        <taxon>Eukaryota</taxon>
        <taxon>Metazoa</taxon>
        <taxon>Ecdysozoa</taxon>
        <taxon>Arthropoda</taxon>
        <taxon>Crustacea</taxon>
        <taxon>Branchiopoda</taxon>
        <taxon>Diplostraca</taxon>
        <taxon>Cladocera</taxon>
        <taxon>Anomopoda</taxon>
        <taxon>Daphniidae</taxon>
        <taxon>Daphnia</taxon>
    </lineage>
</organism>
<dbReference type="GO" id="GO:0035556">
    <property type="term" value="P:intracellular signal transduction"/>
    <property type="evidence" value="ECO:0000318"/>
    <property type="project" value="GO_Central"/>
</dbReference>
<dbReference type="PANTHER" id="PTHR14098">
    <property type="entry name" value="SH2 DOMAIN CONTAINING PROTEIN"/>
    <property type="match status" value="1"/>
</dbReference>
<dbReference type="OrthoDB" id="10044490at2759"/>
<keyword evidence="1 2" id="KW-0727">SH2 domain</keyword>
<gene>
    <name evidence="4" type="ORF">DAPPUDRAFT_274226</name>
</gene>
<dbReference type="Proteomes" id="UP000000305">
    <property type="component" value="Unassembled WGS sequence"/>
</dbReference>
<evidence type="ECO:0000259" key="3">
    <source>
        <dbReference type="PROSITE" id="PS50001"/>
    </source>
</evidence>
<evidence type="ECO:0000313" key="5">
    <source>
        <dbReference type="Proteomes" id="UP000000305"/>
    </source>
</evidence>
<dbReference type="PhylomeDB" id="E9I3Z8"/>
<dbReference type="SMART" id="SM00252">
    <property type="entry name" value="SH2"/>
    <property type="match status" value="1"/>
</dbReference>
<dbReference type="KEGG" id="dpx:DAPPUDRAFT_274226"/>
<protein>
    <recommendedName>
        <fullName evidence="3">SH2 domain-containing protein</fullName>
    </recommendedName>
</protein>
<reference evidence="4 5" key="1">
    <citation type="journal article" date="2011" name="Science">
        <title>The ecoresponsive genome of Daphnia pulex.</title>
        <authorList>
            <person name="Colbourne J.K."/>
            <person name="Pfrender M.E."/>
            <person name="Gilbert D."/>
            <person name="Thomas W.K."/>
            <person name="Tucker A."/>
            <person name="Oakley T.H."/>
            <person name="Tokishita S."/>
            <person name="Aerts A."/>
            <person name="Arnold G.J."/>
            <person name="Basu M.K."/>
            <person name="Bauer D.J."/>
            <person name="Caceres C.E."/>
            <person name="Carmel L."/>
            <person name="Casola C."/>
            <person name="Choi J.H."/>
            <person name="Detter J.C."/>
            <person name="Dong Q."/>
            <person name="Dusheyko S."/>
            <person name="Eads B.D."/>
            <person name="Frohlich T."/>
            <person name="Geiler-Samerotte K.A."/>
            <person name="Gerlach D."/>
            <person name="Hatcher P."/>
            <person name="Jogdeo S."/>
            <person name="Krijgsveld J."/>
            <person name="Kriventseva E.V."/>
            <person name="Kultz D."/>
            <person name="Laforsch C."/>
            <person name="Lindquist E."/>
            <person name="Lopez J."/>
            <person name="Manak J.R."/>
            <person name="Muller J."/>
            <person name="Pangilinan J."/>
            <person name="Patwardhan R.P."/>
            <person name="Pitluck S."/>
            <person name="Pritham E.J."/>
            <person name="Rechtsteiner A."/>
            <person name="Rho M."/>
            <person name="Rogozin I.B."/>
            <person name="Sakarya O."/>
            <person name="Salamov A."/>
            <person name="Schaack S."/>
            <person name="Shapiro H."/>
            <person name="Shiga Y."/>
            <person name="Skalitzky C."/>
            <person name="Smith Z."/>
            <person name="Souvorov A."/>
            <person name="Sung W."/>
            <person name="Tang Z."/>
            <person name="Tsuchiya D."/>
            <person name="Tu H."/>
            <person name="Vos H."/>
            <person name="Wang M."/>
            <person name="Wolf Y.I."/>
            <person name="Yamagata H."/>
            <person name="Yamada T."/>
            <person name="Ye Y."/>
            <person name="Shaw J.R."/>
            <person name="Andrews J."/>
            <person name="Crease T.J."/>
            <person name="Tang H."/>
            <person name="Lucas S.M."/>
            <person name="Robertson H.M."/>
            <person name="Bork P."/>
            <person name="Koonin E.V."/>
            <person name="Zdobnov E.M."/>
            <person name="Grigoriev I.V."/>
            <person name="Lynch M."/>
            <person name="Boore J.L."/>
        </authorList>
    </citation>
    <scope>NUCLEOTIDE SEQUENCE [LARGE SCALE GENOMIC DNA]</scope>
</reference>
<feature type="domain" description="SH2" evidence="3">
    <location>
        <begin position="20"/>
        <end position="123"/>
    </location>
</feature>
<dbReference type="EMBL" id="GL734830">
    <property type="protein sequence ID" value="EFX61282.1"/>
    <property type="molecule type" value="Genomic_DNA"/>
</dbReference>
<dbReference type="SUPFAM" id="SSF55550">
    <property type="entry name" value="SH2 domain"/>
    <property type="match status" value="1"/>
</dbReference>
<dbReference type="InterPro" id="IPR036860">
    <property type="entry name" value="SH2_dom_sf"/>
</dbReference>
<sequence length="133" mass="15219">VLFSGVERHHRVQSEVLDFRLHRKVAVLCKVLAVATPRQIPKLLMEDGTFLIRPSKHGGDNAFFTLSLQYHHSVFHILIRKISDGKLALGSEKEEENTFHSLNELVQFHFDEAMQLHSSKRPAGKTRLRPSGR</sequence>
<proteinExistence type="predicted"/>
<dbReference type="AlphaFoldDB" id="E9I3Z8"/>
<dbReference type="PANTHER" id="PTHR14098:SF14">
    <property type="entry name" value="SH2 DOMAIN-CONTAINING PROTEIN"/>
    <property type="match status" value="1"/>
</dbReference>
<dbReference type="HOGENOM" id="CLU_1911856_0_0_1"/>
<evidence type="ECO:0000313" key="4">
    <source>
        <dbReference type="EMBL" id="EFX61282.1"/>
    </source>
</evidence>
<dbReference type="InterPro" id="IPR000980">
    <property type="entry name" value="SH2"/>
</dbReference>
<dbReference type="PROSITE" id="PS50001">
    <property type="entry name" value="SH2"/>
    <property type="match status" value="1"/>
</dbReference>
<evidence type="ECO:0000256" key="1">
    <source>
        <dbReference type="ARBA" id="ARBA00022999"/>
    </source>
</evidence>
<dbReference type="Pfam" id="PF00017">
    <property type="entry name" value="SH2"/>
    <property type="match status" value="1"/>
</dbReference>
<dbReference type="Gene3D" id="3.30.505.10">
    <property type="entry name" value="SH2 domain"/>
    <property type="match status" value="1"/>
</dbReference>
<accession>E9I3Z8</accession>
<feature type="non-terminal residue" evidence="4">
    <location>
        <position position="133"/>
    </location>
</feature>